<evidence type="ECO:0000313" key="1">
    <source>
        <dbReference type="EMBL" id="GGL04742.1"/>
    </source>
</evidence>
<reference evidence="1" key="1">
    <citation type="journal article" date="2014" name="Int. J. Syst. Evol. Microbiol.">
        <title>Complete genome sequence of Corynebacterium casei LMG S-19264T (=DSM 44701T), isolated from a smear-ripened cheese.</title>
        <authorList>
            <consortium name="US DOE Joint Genome Institute (JGI-PGF)"/>
            <person name="Walter F."/>
            <person name="Albersmeier A."/>
            <person name="Kalinowski J."/>
            <person name="Ruckert C."/>
        </authorList>
    </citation>
    <scope>NUCLEOTIDE SEQUENCE</scope>
    <source>
        <strain evidence="1">JCM 1480</strain>
    </source>
</reference>
<evidence type="ECO:0000313" key="4">
    <source>
        <dbReference type="Proteomes" id="UP000746584"/>
    </source>
</evidence>
<dbReference type="RefSeq" id="WP_175328767.1">
    <property type="nucleotide sequence ID" value="NZ_BMOI01000010.1"/>
</dbReference>
<evidence type="ECO:0000313" key="3">
    <source>
        <dbReference type="Proteomes" id="UP000648535"/>
    </source>
</evidence>
<name>A0A8H9GBR4_9MICO</name>
<protein>
    <submittedName>
        <fullName evidence="1">Uncharacterized protein</fullName>
    </submittedName>
</protein>
<evidence type="ECO:0000313" key="2">
    <source>
        <dbReference type="EMBL" id="MBM7803882.1"/>
    </source>
</evidence>
<comment type="caution">
    <text evidence="1">The sequence shown here is derived from an EMBL/GenBank/DDBJ whole genome shotgun (WGS) entry which is preliminary data.</text>
</comment>
<organism evidence="1 3">
    <name type="scientific">Curtobacterium luteum</name>
    <dbReference type="NCBI Taxonomy" id="33881"/>
    <lineage>
        <taxon>Bacteria</taxon>
        <taxon>Bacillati</taxon>
        <taxon>Actinomycetota</taxon>
        <taxon>Actinomycetes</taxon>
        <taxon>Micrococcales</taxon>
        <taxon>Microbacteriaceae</taxon>
        <taxon>Curtobacterium</taxon>
    </lineage>
</organism>
<dbReference type="EMBL" id="JAFBCG010000001">
    <property type="protein sequence ID" value="MBM7803882.1"/>
    <property type="molecule type" value="Genomic_DNA"/>
</dbReference>
<reference evidence="2 4" key="3">
    <citation type="submission" date="2021-01" db="EMBL/GenBank/DDBJ databases">
        <title>Sequencing the genomes of 1000 actinobacteria strains.</title>
        <authorList>
            <person name="Klenk H.-P."/>
        </authorList>
    </citation>
    <scope>NUCLEOTIDE SEQUENCE [LARGE SCALE GENOMIC DNA]</scope>
    <source>
        <strain evidence="2 4">DSM 20542</strain>
    </source>
</reference>
<reference evidence="1" key="2">
    <citation type="submission" date="2020-09" db="EMBL/GenBank/DDBJ databases">
        <authorList>
            <person name="Sun Q."/>
            <person name="Ohkuma M."/>
        </authorList>
    </citation>
    <scope>NUCLEOTIDE SEQUENCE</scope>
    <source>
        <strain evidence="1">JCM 1480</strain>
    </source>
</reference>
<proteinExistence type="predicted"/>
<keyword evidence="4" id="KW-1185">Reference proteome</keyword>
<dbReference type="EMBL" id="BMOI01000010">
    <property type="protein sequence ID" value="GGL04742.1"/>
    <property type="molecule type" value="Genomic_DNA"/>
</dbReference>
<dbReference type="Proteomes" id="UP000746584">
    <property type="component" value="Unassembled WGS sequence"/>
</dbReference>
<gene>
    <name evidence="1" type="ORF">GCM10009769_23500</name>
    <name evidence="2" type="ORF">JOE58_003133</name>
</gene>
<accession>A0A8H9GBR4</accession>
<dbReference type="Proteomes" id="UP000648535">
    <property type="component" value="Unassembled WGS sequence"/>
</dbReference>
<sequence>MSTTVTHRPQAEVTLDTETIEVIVEIEAQVIATEPVRATVSWNVADEGLWVADYAGYYGGTVDRQGAHYFVADTFGAYVGDFRSLEVAQAKLAERLHVVLPSVLRPVVQG</sequence>
<dbReference type="AlphaFoldDB" id="A0A8H9GBR4"/>